<keyword evidence="2" id="KW-0732">Signal</keyword>
<sequence>MKWVGSNKTLKLGLLFHVIADLNPSVANIPPDPVPPQLPPADAALTLKIYLKKNEDVLSFMRDLLNQTARTAEELGRQQQIQAAQTLIEQYYYEKLLELDPSIKRVSKREREVFHERIELSQGIEINKKNAVAKSGDLDPEYEAKTCRLLVEASHAAPAAIICISLGGEQSATMWMLTSHHVNRIITGDSQQRREQAKPVQEAHVAPQVTAAVSNTLTQVQLYNQPQIIRIVPLTQPSTFQSSGFSEYQQQAGFGQNYYGNNRSYRGGRGGSWKRCRQGNAFPKQNNNNNSQIQNQNQFQHLFQTQPESRTQKQNEQLNQARFATYTGMRTTGTQQLKDKVINSDSDEDDEQVDEFKQLGSERLGGNNASETTRSLCNIGTEQIHNANTIVGSN</sequence>
<accession>A0A5J4US34</accession>
<gene>
    <name evidence="3" type="ORF">EZS28_031265</name>
</gene>
<feature type="compositionally biased region" description="Low complexity" evidence="1">
    <location>
        <begin position="278"/>
        <end position="292"/>
    </location>
</feature>
<dbReference type="AlphaFoldDB" id="A0A5J4US34"/>
<evidence type="ECO:0000256" key="1">
    <source>
        <dbReference type="SAM" id="MobiDB-lite"/>
    </source>
</evidence>
<proteinExistence type="predicted"/>
<evidence type="ECO:0000313" key="4">
    <source>
        <dbReference type="Proteomes" id="UP000324800"/>
    </source>
</evidence>
<feature type="signal peptide" evidence="2">
    <location>
        <begin position="1"/>
        <end position="27"/>
    </location>
</feature>
<comment type="caution">
    <text evidence="3">The sequence shown here is derived from an EMBL/GenBank/DDBJ whole genome shotgun (WGS) entry which is preliminary data.</text>
</comment>
<protein>
    <submittedName>
        <fullName evidence="3">Uncharacterized protein</fullName>
    </submittedName>
</protein>
<dbReference type="EMBL" id="SNRW01012935">
    <property type="protein sequence ID" value="KAA6373209.1"/>
    <property type="molecule type" value="Genomic_DNA"/>
</dbReference>
<evidence type="ECO:0000313" key="3">
    <source>
        <dbReference type="EMBL" id="KAA6373209.1"/>
    </source>
</evidence>
<evidence type="ECO:0000256" key="2">
    <source>
        <dbReference type="SAM" id="SignalP"/>
    </source>
</evidence>
<feature type="chain" id="PRO_5023906878" evidence="2">
    <location>
        <begin position="28"/>
        <end position="394"/>
    </location>
</feature>
<name>A0A5J4US34_9EUKA</name>
<dbReference type="Proteomes" id="UP000324800">
    <property type="component" value="Unassembled WGS sequence"/>
</dbReference>
<feature type="region of interest" description="Disordered" evidence="1">
    <location>
        <begin position="265"/>
        <end position="292"/>
    </location>
</feature>
<reference evidence="3 4" key="1">
    <citation type="submission" date="2019-03" db="EMBL/GenBank/DDBJ databases">
        <title>Single cell metagenomics reveals metabolic interactions within the superorganism composed of flagellate Streblomastix strix and complex community of Bacteroidetes bacteria on its surface.</title>
        <authorList>
            <person name="Treitli S.C."/>
            <person name="Kolisko M."/>
            <person name="Husnik F."/>
            <person name="Keeling P."/>
            <person name="Hampl V."/>
        </authorList>
    </citation>
    <scope>NUCLEOTIDE SEQUENCE [LARGE SCALE GENOMIC DNA]</scope>
    <source>
        <strain evidence="3">ST1C</strain>
    </source>
</reference>
<organism evidence="3 4">
    <name type="scientific">Streblomastix strix</name>
    <dbReference type="NCBI Taxonomy" id="222440"/>
    <lineage>
        <taxon>Eukaryota</taxon>
        <taxon>Metamonada</taxon>
        <taxon>Preaxostyla</taxon>
        <taxon>Oxymonadida</taxon>
        <taxon>Streblomastigidae</taxon>
        <taxon>Streblomastix</taxon>
    </lineage>
</organism>